<dbReference type="Proteomes" id="UP001230504">
    <property type="component" value="Unassembled WGS sequence"/>
</dbReference>
<dbReference type="EMBL" id="JAHLJV010000103">
    <property type="protein sequence ID" value="KAK1572821.1"/>
    <property type="molecule type" value="Genomic_DNA"/>
</dbReference>
<dbReference type="AlphaFoldDB" id="A0AAD8V052"/>
<sequence length="59" mass="6449">MSLGLRASKVSELAGLTNQMPSATRVEAVGFPMSDAFSASLRRLRPGSLFLQATRWRPQ</sequence>
<organism evidence="1 2">
    <name type="scientific">Colletotrichum navitas</name>
    <dbReference type="NCBI Taxonomy" id="681940"/>
    <lineage>
        <taxon>Eukaryota</taxon>
        <taxon>Fungi</taxon>
        <taxon>Dikarya</taxon>
        <taxon>Ascomycota</taxon>
        <taxon>Pezizomycotina</taxon>
        <taxon>Sordariomycetes</taxon>
        <taxon>Hypocreomycetidae</taxon>
        <taxon>Glomerellales</taxon>
        <taxon>Glomerellaceae</taxon>
        <taxon>Colletotrichum</taxon>
        <taxon>Colletotrichum graminicola species complex</taxon>
    </lineage>
</organism>
<comment type="caution">
    <text evidence="1">The sequence shown here is derived from an EMBL/GenBank/DDBJ whole genome shotgun (WGS) entry which is preliminary data.</text>
</comment>
<proteinExistence type="predicted"/>
<dbReference type="RefSeq" id="XP_060408593.1">
    <property type="nucleotide sequence ID" value="XM_060559065.1"/>
</dbReference>
<protein>
    <submittedName>
        <fullName evidence="1">Uncharacterized protein</fullName>
    </submittedName>
</protein>
<gene>
    <name evidence="1" type="ORF">LY79DRAFT_569596</name>
</gene>
<accession>A0AAD8V052</accession>
<reference evidence="1" key="1">
    <citation type="submission" date="2021-06" db="EMBL/GenBank/DDBJ databases">
        <title>Comparative genomics, transcriptomics and evolutionary studies reveal genomic signatures of adaptation to plant cell wall in hemibiotrophic fungi.</title>
        <authorList>
            <consortium name="DOE Joint Genome Institute"/>
            <person name="Baroncelli R."/>
            <person name="Diaz J.F."/>
            <person name="Benocci T."/>
            <person name="Peng M."/>
            <person name="Battaglia E."/>
            <person name="Haridas S."/>
            <person name="Andreopoulos W."/>
            <person name="Labutti K."/>
            <person name="Pangilinan J."/>
            <person name="Floch G.L."/>
            <person name="Makela M.R."/>
            <person name="Henrissat B."/>
            <person name="Grigoriev I.V."/>
            <person name="Crouch J.A."/>
            <person name="De Vries R.P."/>
            <person name="Sukno S.A."/>
            <person name="Thon M.R."/>
        </authorList>
    </citation>
    <scope>NUCLEOTIDE SEQUENCE</scope>
    <source>
        <strain evidence="1">CBS 125086</strain>
    </source>
</reference>
<name>A0AAD8V052_9PEZI</name>
<evidence type="ECO:0000313" key="2">
    <source>
        <dbReference type="Proteomes" id="UP001230504"/>
    </source>
</evidence>
<keyword evidence="2" id="KW-1185">Reference proteome</keyword>
<dbReference type="GeneID" id="85443305"/>
<evidence type="ECO:0000313" key="1">
    <source>
        <dbReference type="EMBL" id="KAK1572821.1"/>
    </source>
</evidence>